<accession>A0A6J1D968</accession>
<gene>
    <name evidence="8" type="primary">LOC111018752</name>
</gene>
<dbReference type="InterPro" id="IPR002528">
    <property type="entry name" value="MATE_fam"/>
</dbReference>
<dbReference type="RefSeq" id="XP_022150680.1">
    <property type="nucleotide sequence ID" value="XM_022294988.1"/>
</dbReference>
<dbReference type="GO" id="GO:0015297">
    <property type="term" value="F:antiporter activity"/>
    <property type="evidence" value="ECO:0007669"/>
    <property type="project" value="InterPro"/>
</dbReference>
<evidence type="ECO:0000256" key="6">
    <source>
        <dbReference type="RuleBase" id="RU004914"/>
    </source>
</evidence>
<feature type="transmembrane region" description="Helical" evidence="6">
    <location>
        <begin position="338"/>
        <end position="360"/>
    </location>
</feature>
<sequence>MADGKERAMEEILLPKQRDNKASSTSMDSFFHEVKNVGFLAAPMVAVTLSQFLLQMITMMMVGHLSALALSSTAMAVSISGVTGFSVILGLSSALETLCGQAYGAQQYHKLGIQTYTAIFCIILICIPLSLSWIFLEKLLIFLGQDPLISREAGKFIVWLIPALFAYAFLQPLVRYFQAQSLVIPMVVCSCITLCFHIPFCWFMVYKSGLSNLGGALAMSVSNWLNVILLALFMILSPKCEKTRGVISMELFRGIREFFGLAIPSAVMVCLEWWSFELLILLSGLLPNPELETSVLSVCLNTIATLYSIPYGVGAAGSTRVSNELGAGNPQAARRATGAVIFLAIVETSILSTTLFALRHVFGYTFSNEKDVVAYVASMAPLVCISVMLDSIQGVLSGIARGCGWQHIGAYVNLGAFYLCGIPVAAILAFWVQLRGRGLWIGIQIGACVQTMLLAFITSRINWEEQAIKAGERLSVHEGSYSEVHGFI</sequence>
<keyword evidence="7" id="KW-1185">Reference proteome</keyword>
<dbReference type="InterPro" id="IPR045069">
    <property type="entry name" value="MATE_euk"/>
</dbReference>
<keyword evidence="3 6" id="KW-0812">Transmembrane</keyword>
<protein>
    <recommendedName>
        <fullName evidence="6">Protein DETOXIFICATION</fullName>
    </recommendedName>
    <alternativeName>
        <fullName evidence="6">Multidrug and toxic compound extrusion protein</fullName>
    </alternativeName>
</protein>
<dbReference type="Pfam" id="PF01554">
    <property type="entry name" value="MatE"/>
    <property type="match status" value="2"/>
</dbReference>
<feature type="transmembrane region" description="Helical" evidence="6">
    <location>
        <begin position="181"/>
        <end position="205"/>
    </location>
</feature>
<evidence type="ECO:0000313" key="7">
    <source>
        <dbReference type="Proteomes" id="UP000504603"/>
    </source>
</evidence>
<name>A0A6J1D968_MOMCH</name>
<dbReference type="AlphaFoldDB" id="A0A6J1D968"/>
<evidence type="ECO:0000256" key="1">
    <source>
        <dbReference type="ARBA" id="ARBA00004141"/>
    </source>
</evidence>
<dbReference type="PANTHER" id="PTHR11206">
    <property type="entry name" value="MULTIDRUG RESISTANCE PROTEIN"/>
    <property type="match status" value="1"/>
</dbReference>
<feature type="transmembrane region" description="Helical" evidence="6">
    <location>
        <begin position="438"/>
        <end position="457"/>
    </location>
</feature>
<comment type="similarity">
    <text evidence="2 6">Belongs to the multi antimicrobial extrusion (MATE) (TC 2.A.66.1) family.</text>
</comment>
<evidence type="ECO:0000256" key="5">
    <source>
        <dbReference type="ARBA" id="ARBA00023136"/>
    </source>
</evidence>
<feature type="transmembrane region" description="Helical" evidence="6">
    <location>
        <begin position="258"/>
        <end position="275"/>
    </location>
</feature>
<keyword evidence="4 6" id="KW-1133">Transmembrane helix</keyword>
<feature type="transmembrane region" description="Helical" evidence="6">
    <location>
        <begin position="156"/>
        <end position="174"/>
    </location>
</feature>
<dbReference type="GO" id="GO:0042910">
    <property type="term" value="F:xenobiotic transmembrane transporter activity"/>
    <property type="evidence" value="ECO:0007669"/>
    <property type="project" value="InterPro"/>
</dbReference>
<evidence type="ECO:0000256" key="4">
    <source>
        <dbReference type="ARBA" id="ARBA00022989"/>
    </source>
</evidence>
<organism evidence="7 8">
    <name type="scientific">Momordica charantia</name>
    <name type="common">Bitter gourd</name>
    <name type="synonym">Balsam pear</name>
    <dbReference type="NCBI Taxonomy" id="3673"/>
    <lineage>
        <taxon>Eukaryota</taxon>
        <taxon>Viridiplantae</taxon>
        <taxon>Streptophyta</taxon>
        <taxon>Embryophyta</taxon>
        <taxon>Tracheophyta</taxon>
        <taxon>Spermatophyta</taxon>
        <taxon>Magnoliopsida</taxon>
        <taxon>eudicotyledons</taxon>
        <taxon>Gunneridae</taxon>
        <taxon>Pentapetalae</taxon>
        <taxon>rosids</taxon>
        <taxon>fabids</taxon>
        <taxon>Cucurbitales</taxon>
        <taxon>Cucurbitaceae</taxon>
        <taxon>Momordiceae</taxon>
        <taxon>Momordica</taxon>
    </lineage>
</organism>
<feature type="transmembrane region" description="Helical" evidence="6">
    <location>
        <begin position="74"/>
        <end position="95"/>
    </location>
</feature>
<evidence type="ECO:0000256" key="3">
    <source>
        <dbReference type="ARBA" id="ARBA00022692"/>
    </source>
</evidence>
<dbReference type="GeneID" id="111018752"/>
<dbReference type="NCBIfam" id="TIGR00797">
    <property type="entry name" value="matE"/>
    <property type="match status" value="1"/>
</dbReference>
<feature type="transmembrane region" description="Helical" evidence="6">
    <location>
        <begin position="295"/>
        <end position="317"/>
    </location>
</feature>
<reference evidence="8" key="1">
    <citation type="submission" date="2025-08" db="UniProtKB">
        <authorList>
            <consortium name="RefSeq"/>
        </authorList>
    </citation>
    <scope>IDENTIFICATION</scope>
    <source>
        <strain evidence="8">OHB3-1</strain>
    </source>
</reference>
<dbReference type="GO" id="GO:0016020">
    <property type="term" value="C:membrane"/>
    <property type="evidence" value="ECO:0007669"/>
    <property type="project" value="UniProtKB-SubCell"/>
</dbReference>
<dbReference type="CDD" id="cd13132">
    <property type="entry name" value="MATE_eukaryotic"/>
    <property type="match status" value="1"/>
</dbReference>
<dbReference type="GO" id="GO:1990961">
    <property type="term" value="P:xenobiotic detoxification by transmembrane export across the plasma membrane"/>
    <property type="evidence" value="ECO:0007669"/>
    <property type="project" value="InterPro"/>
</dbReference>
<proteinExistence type="inferred from homology"/>
<feature type="transmembrane region" description="Helical" evidence="6">
    <location>
        <begin position="372"/>
        <end position="389"/>
    </location>
</feature>
<dbReference type="Proteomes" id="UP000504603">
    <property type="component" value="Unplaced"/>
</dbReference>
<evidence type="ECO:0000313" key="8">
    <source>
        <dbReference type="RefSeq" id="XP_022150680.1"/>
    </source>
</evidence>
<evidence type="ECO:0000256" key="2">
    <source>
        <dbReference type="ARBA" id="ARBA00010199"/>
    </source>
</evidence>
<dbReference type="OrthoDB" id="2126698at2759"/>
<dbReference type="KEGG" id="mcha:111018752"/>
<feature type="transmembrane region" description="Helical" evidence="6">
    <location>
        <begin position="116"/>
        <end position="136"/>
    </location>
</feature>
<feature type="transmembrane region" description="Helical" evidence="6">
    <location>
        <begin position="410"/>
        <end position="432"/>
    </location>
</feature>
<comment type="subcellular location">
    <subcellularLocation>
        <location evidence="1">Membrane</location>
        <topology evidence="1">Multi-pass membrane protein</topology>
    </subcellularLocation>
</comment>
<feature type="transmembrane region" description="Helical" evidence="6">
    <location>
        <begin position="37"/>
        <end position="62"/>
    </location>
</feature>
<keyword evidence="5 6" id="KW-0472">Membrane</keyword>
<feature type="transmembrane region" description="Helical" evidence="6">
    <location>
        <begin position="217"/>
        <end position="237"/>
    </location>
</feature>